<reference evidence="2" key="2">
    <citation type="submission" date="2014-07" db="EMBL/GenBank/DDBJ databases">
        <title>Initial genome analysis of the psychrotolerant acidophile Acidithiobacillus ferrivorans CF27: insights into iron and sulfur oxidation pathways and into biofilm formation.</title>
        <authorList>
            <person name="Talla E."/>
            <person name="Hedrich S."/>
            <person name="Mangenot S."/>
            <person name="Ji B."/>
            <person name="Johnson D.B."/>
            <person name="Barbe V."/>
            <person name="Bonnefoy V."/>
        </authorList>
    </citation>
    <scope>NUCLEOTIDE SEQUENCE [LARGE SCALE GENOMIC DNA]</scope>
    <source>
        <strain evidence="2">CF27</strain>
    </source>
</reference>
<dbReference type="Pfam" id="PF04168">
    <property type="entry name" value="Alpha-E"/>
    <property type="match status" value="1"/>
</dbReference>
<evidence type="ECO:0000313" key="2">
    <source>
        <dbReference type="EMBL" id="CDQ10842.1"/>
    </source>
</evidence>
<dbReference type="Proteomes" id="UP000193925">
    <property type="component" value="Chromosome AFERRI"/>
</dbReference>
<gene>
    <name evidence="3" type="ORF">AFERRI_20771</name>
    <name evidence="2" type="ORF">AFERRI_420140</name>
</gene>
<dbReference type="PANTHER" id="PTHR34595:SF7">
    <property type="entry name" value="SLL1039 PROTEIN"/>
    <property type="match status" value="1"/>
</dbReference>
<organism evidence="2">
    <name type="scientific">Acidithiobacillus ferrivorans</name>
    <dbReference type="NCBI Taxonomy" id="160808"/>
    <lineage>
        <taxon>Bacteria</taxon>
        <taxon>Pseudomonadati</taxon>
        <taxon>Pseudomonadota</taxon>
        <taxon>Acidithiobacillia</taxon>
        <taxon>Acidithiobacillales</taxon>
        <taxon>Acidithiobacillaceae</taxon>
        <taxon>Acidithiobacillus</taxon>
    </lineage>
</organism>
<reference evidence="2" key="1">
    <citation type="submission" date="2014-03" db="EMBL/GenBank/DDBJ databases">
        <authorList>
            <person name="Genoscope - CEA"/>
        </authorList>
    </citation>
    <scope>NUCLEOTIDE SEQUENCE [LARGE SCALE GENOMIC DNA]</scope>
    <source>
        <strain evidence="2">CF27</strain>
    </source>
</reference>
<dbReference type="EMBL" id="CCCS020000037">
    <property type="protein sequence ID" value="CDQ10842.1"/>
    <property type="molecule type" value="Genomic_DNA"/>
</dbReference>
<sequence>MLSRVAENLYWMARYLERTEDMARLINATTLLLLDLPQGAEFGWDILLQVTGDAELYTERYGTPEEDRIMRFLIADERNPNSVMAAIHQARENCRTFRDLLPAEFWERLNTLFLFVREYAGISSDSRHARYAFLSEVISRRHALVGLLISSMSQDNVYQFIKLGRNMERADMTTRIVDVTSAVILPQDHGLQKTTGASLWLGVLRAMSAFEMYRRHVSVQVRSNQVVDYLLKDGKFPRSMKYCMGEMEVALAHLPNAGTPSEAVRRARRRLDALKLANLRPDLLHEYLDQAQKDLAMVHRTIQGTYFARDGDASGFDGMSQGLHLSAVQA</sequence>
<proteinExistence type="predicted"/>
<reference evidence="3 4" key="3">
    <citation type="submission" date="2017-03" db="EMBL/GenBank/DDBJ databases">
        <authorList>
            <person name="Regsiter A."/>
            <person name="William W."/>
        </authorList>
    </citation>
    <scope>NUCLEOTIDE SEQUENCE [LARGE SCALE GENOMIC DNA]</scope>
    <source>
        <strain evidence="3">PRJEB5721</strain>
    </source>
</reference>
<evidence type="ECO:0000313" key="4">
    <source>
        <dbReference type="Proteomes" id="UP000193925"/>
    </source>
</evidence>
<evidence type="ECO:0000313" key="3">
    <source>
        <dbReference type="EMBL" id="SMH65982.1"/>
    </source>
</evidence>
<dbReference type="PANTHER" id="PTHR34595">
    <property type="entry name" value="BLR5612 PROTEIN"/>
    <property type="match status" value="1"/>
</dbReference>
<dbReference type="InterPro" id="IPR007296">
    <property type="entry name" value="DUF403"/>
</dbReference>
<dbReference type="InterPro" id="IPR051680">
    <property type="entry name" value="ATP-dep_Glu-Cys_Ligase-2"/>
</dbReference>
<protein>
    <recommendedName>
        <fullName evidence="1">DUF403 domain-containing protein</fullName>
    </recommendedName>
</protein>
<dbReference type="RefSeq" id="WP_035193566.1">
    <property type="nucleotide sequence ID" value="NZ_CCCS020000037.1"/>
</dbReference>
<keyword evidence="4" id="KW-1185">Reference proteome</keyword>
<feature type="domain" description="DUF403" evidence="1">
    <location>
        <begin position="1"/>
        <end position="307"/>
    </location>
</feature>
<name>A0A060UQD6_9PROT</name>
<dbReference type="EMBL" id="LT841305">
    <property type="protein sequence ID" value="SMH65982.1"/>
    <property type="molecule type" value="Genomic_DNA"/>
</dbReference>
<evidence type="ECO:0000259" key="1">
    <source>
        <dbReference type="Pfam" id="PF04168"/>
    </source>
</evidence>
<dbReference type="AlphaFoldDB" id="A0A060UQD6"/>
<accession>A0A060UQD6</accession>